<evidence type="ECO:0000256" key="1">
    <source>
        <dbReference type="ARBA" id="ARBA00022737"/>
    </source>
</evidence>
<dbReference type="EMBL" id="QKMR01000005">
    <property type="protein sequence ID" value="PYG88836.1"/>
    <property type="molecule type" value="Genomic_DNA"/>
</dbReference>
<keyword evidence="2" id="KW-0732">Signal</keyword>
<evidence type="ECO:0000259" key="3">
    <source>
        <dbReference type="Pfam" id="PF00395"/>
    </source>
</evidence>
<evidence type="ECO:0000313" key="5">
    <source>
        <dbReference type="EMBL" id="PYG88836.1"/>
    </source>
</evidence>
<accession>A0A318XRS6</accession>
<feature type="domain" description="SLH" evidence="3">
    <location>
        <begin position="656"/>
        <end position="697"/>
    </location>
</feature>
<dbReference type="Pfam" id="PF00395">
    <property type="entry name" value="SLH"/>
    <property type="match status" value="1"/>
</dbReference>
<dbReference type="InterPro" id="IPR032599">
    <property type="entry name" value="YcdB/YcdC_rep_domain"/>
</dbReference>
<feature type="chain" id="PRO_5016285401" evidence="2">
    <location>
        <begin position="24"/>
        <end position="709"/>
    </location>
</feature>
<name>A0A318XRS6_9FIRM</name>
<gene>
    <name evidence="5" type="ORF">LY28_01197</name>
</gene>
<dbReference type="AlphaFoldDB" id="A0A318XRS6"/>
<evidence type="ECO:0000259" key="4">
    <source>
        <dbReference type="Pfam" id="PF16244"/>
    </source>
</evidence>
<reference evidence="5 6" key="1">
    <citation type="submission" date="2018-06" db="EMBL/GenBank/DDBJ databases">
        <title>Genomic Encyclopedia of Type Strains, Phase I: the one thousand microbial genomes (KMG-I) project.</title>
        <authorList>
            <person name="Kyrpides N."/>
        </authorList>
    </citation>
    <scope>NUCLEOTIDE SEQUENCE [LARGE SCALE GENOMIC DNA]</scope>
    <source>
        <strain evidence="5 6">DSM 19573</strain>
    </source>
</reference>
<evidence type="ECO:0000256" key="2">
    <source>
        <dbReference type="SAM" id="SignalP"/>
    </source>
</evidence>
<comment type="caution">
    <text evidence="5">The sequence shown here is derived from an EMBL/GenBank/DDBJ whole genome shotgun (WGS) entry which is preliminary data.</text>
</comment>
<feature type="domain" description="YcdB/YcdC repeated" evidence="4">
    <location>
        <begin position="305"/>
        <end position="448"/>
    </location>
</feature>
<keyword evidence="6" id="KW-1185">Reference proteome</keyword>
<proteinExistence type="predicted"/>
<dbReference type="Pfam" id="PF16244">
    <property type="entry name" value="DUF4901"/>
    <property type="match status" value="2"/>
</dbReference>
<sequence length="709" mass="80286">MKKIISMLLAVVMTVTFMVPVMASEQISADNALANAIKVVKEKIEIPKECNKFNYDINSYGDVTSWNLEWSSDSEGKAINVTIDENNLIKRYYSYDRSSSYDKKIPKYSKEQGREIAEKFINVLDEKLIKQFELIDKEGTYSDDSDYSFNYVRVANGIAGYFNNISVSVNKYTGAVSNYSCSYAHNVTFEDASKLISKEQAEKAFIDKLGLKLVYKIKTEDNKPVSYLTYIPKYTNKYIDALTGEVEKVSEYYSYDQSTSEMAMGKAAMDSGANIVLTPEELDAVKGMSDVMSKESVDKKARGISLLGIDDSFKLSTSYLNKDWRDNETFIWYLSYTKELSKDKVQYREVQIDAKSGEILGFDINDPEEGAKAGKTKEEAKAASMKVLKELMASKYDKLKYDESYTEAVSEKEPDYFVFRFNRIENGIECSNNYVSITYDNKSGKVTSASSNWVRNVSFEAPEDIISADKAYDILFDKIGYEPKYIKEDTDNSNDKIWREDTDKFNAVLGYFINTGKPAVISAATGDILDDSGEVYKENTVVDYTDISGLKAENQIRILTEMSIRYNEDQLKPNENLLQKDYFVLLSKLNGRYYFGAAMDDKTIDEMYKSLIFSGIITKEEKAPMSAITREQAAKYFVRFLGYKDVAEIKGIYKSSFKDAGKIDSDLLGYVCIASGMKAMNGSNGLFNPKSNMTRLEGLLSIYSYLSNK</sequence>
<organism evidence="5 6">
    <name type="scientific">Ruminiclostridium sufflavum DSM 19573</name>
    <dbReference type="NCBI Taxonomy" id="1121337"/>
    <lineage>
        <taxon>Bacteria</taxon>
        <taxon>Bacillati</taxon>
        <taxon>Bacillota</taxon>
        <taxon>Clostridia</taxon>
        <taxon>Eubacteriales</taxon>
        <taxon>Oscillospiraceae</taxon>
        <taxon>Ruminiclostridium</taxon>
    </lineage>
</organism>
<protein>
    <submittedName>
        <fullName evidence="5">S-layer family protein</fullName>
    </submittedName>
</protein>
<dbReference type="OrthoDB" id="2473368at2"/>
<keyword evidence="1" id="KW-0677">Repeat</keyword>
<evidence type="ECO:0000313" key="6">
    <source>
        <dbReference type="Proteomes" id="UP000248132"/>
    </source>
</evidence>
<dbReference type="RefSeq" id="WP_110461256.1">
    <property type="nucleotide sequence ID" value="NZ_QKMR01000005.1"/>
</dbReference>
<feature type="signal peptide" evidence="2">
    <location>
        <begin position="1"/>
        <end position="23"/>
    </location>
</feature>
<dbReference type="InterPro" id="IPR001119">
    <property type="entry name" value="SLH_dom"/>
</dbReference>
<feature type="domain" description="YcdB/YcdC repeated" evidence="4">
    <location>
        <begin position="37"/>
        <end position="182"/>
    </location>
</feature>
<dbReference type="Proteomes" id="UP000248132">
    <property type="component" value="Unassembled WGS sequence"/>
</dbReference>